<accession>A0A7R9MMY2</accession>
<gene>
    <name evidence="2" type="ORF">ONB1V03_LOCUS19482</name>
</gene>
<protein>
    <submittedName>
        <fullName evidence="2">Uncharacterized protein</fullName>
    </submittedName>
</protein>
<name>A0A7R9MMY2_9ACAR</name>
<sequence length="141" mass="16146">MSNLFYPDEQKQLRKSIIEGNKKRKVNQTIESSNESVSSTPSPSLETSDDIIMDDICYDESQTSTDVSIDKSFDNFLINTNTCDLDQSVIPITRPITDYSNNYNELEGNKLNELLDALKIFQIPVTTTEQRHLRLYVSMIK</sequence>
<feature type="region of interest" description="Disordered" evidence="1">
    <location>
        <begin position="17"/>
        <end position="48"/>
    </location>
</feature>
<evidence type="ECO:0000313" key="3">
    <source>
        <dbReference type="Proteomes" id="UP000728032"/>
    </source>
</evidence>
<organism evidence="2">
    <name type="scientific">Oppiella nova</name>
    <dbReference type="NCBI Taxonomy" id="334625"/>
    <lineage>
        <taxon>Eukaryota</taxon>
        <taxon>Metazoa</taxon>
        <taxon>Ecdysozoa</taxon>
        <taxon>Arthropoda</taxon>
        <taxon>Chelicerata</taxon>
        <taxon>Arachnida</taxon>
        <taxon>Acari</taxon>
        <taxon>Acariformes</taxon>
        <taxon>Sarcoptiformes</taxon>
        <taxon>Oribatida</taxon>
        <taxon>Brachypylina</taxon>
        <taxon>Oppioidea</taxon>
        <taxon>Oppiidae</taxon>
        <taxon>Oppiella</taxon>
    </lineage>
</organism>
<dbReference type="Proteomes" id="UP000728032">
    <property type="component" value="Unassembled WGS sequence"/>
</dbReference>
<dbReference type="EMBL" id="OC944794">
    <property type="protein sequence ID" value="CAD7662922.1"/>
    <property type="molecule type" value="Genomic_DNA"/>
</dbReference>
<keyword evidence="3" id="KW-1185">Reference proteome</keyword>
<evidence type="ECO:0000256" key="1">
    <source>
        <dbReference type="SAM" id="MobiDB-lite"/>
    </source>
</evidence>
<dbReference type="EMBL" id="CAJPVJ010029969">
    <property type="protein sequence ID" value="CAG2180059.1"/>
    <property type="molecule type" value="Genomic_DNA"/>
</dbReference>
<reference evidence="2" key="1">
    <citation type="submission" date="2020-11" db="EMBL/GenBank/DDBJ databases">
        <authorList>
            <person name="Tran Van P."/>
        </authorList>
    </citation>
    <scope>NUCLEOTIDE SEQUENCE</scope>
</reference>
<feature type="compositionally biased region" description="Low complexity" evidence="1">
    <location>
        <begin position="31"/>
        <end position="46"/>
    </location>
</feature>
<evidence type="ECO:0000313" key="2">
    <source>
        <dbReference type="EMBL" id="CAD7662922.1"/>
    </source>
</evidence>
<proteinExistence type="predicted"/>
<dbReference type="AlphaFoldDB" id="A0A7R9MMY2"/>